<keyword evidence="4" id="KW-1185">Reference proteome</keyword>
<evidence type="ECO:0000313" key="4">
    <source>
        <dbReference type="Proteomes" id="UP001465976"/>
    </source>
</evidence>
<gene>
    <name evidence="3" type="ORF">V5O48_000064</name>
</gene>
<reference evidence="3 4" key="1">
    <citation type="submission" date="2024-02" db="EMBL/GenBank/DDBJ databases">
        <title>A draft genome for the cacao thread blight pathogen Marasmius crinis-equi.</title>
        <authorList>
            <person name="Cohen S.P."/>
            <person name="Baruah I.K."/>
            <person name="Amoako-Attah I."/>
            <person name="Bukari Y."/>
            <person name="Meinhardt L.W."/>
            <person name="Bailey B.A."/>
        </authorList>
    </citation>
    <scope>NUCLEOTIDE SEQUENCE [LARGE SCALE GENOMIC DNA]</scope>
    <source>
        <strain evidence="3 4">GH-76</strain>
    </source>
</reference>
<dbReference type="Proteomes" id="UP001465976">
    <property type="component" value="Unassembled WGS sequence"/>
</dbReference>
<protein>
    <submittedName>
        <fullName evidence="3">Uncharacterized protein</fullName>
    </submittedName>
</protein>
<accession>A0ABR3G327</accession>
<keyword evidence="2" id="KW-0812">Transmembrane</keyword>
<feature type="compositionally biased region" description="Polar residues" evidence="1">
    <location>
        <begin position="350"/>
        <end position="362"/>
    </location>
</feature>
<feature type="region of interest" description="Disordered" evidence="1">
    <location>
        <begin position="244"/>
        <end position="276"/>
    </location>
</feature>
<feature type="transmembrane region" description="Helical" evidence="2">
    <location>
        <begin position="121"/>
        <end position="143"/>
    </location>
</feature>
<comment type="caution">
    <text evidence="3">The sequence shown here is derived from an EMBL/GenBank/DDBJ whole genome shotgun (WGS) entry which is preliminary data.</text>
</comment>
<feature type="region of interest" description="Disordered" evidence="1">
    <location>
        <begin position="324"/>
        <end position="430"/>
    </location>
</feature>
<evidence type="ECO:0000256" key="1">
    <source>
        <dbReference type="SAM" id="MobiDB-lite"/>
    </source>
</evidence>
<keyword evidence="2" id="KW-1133">Transmembrane helix</keyword>
<evidence type="ECO:0000313" key="3">
    <source>
        <dbReference type="EMBL" id="KAL0582006.1"/>
    </source>
</evidence>
<name>A0ABR3G327_9AGAR</name>
<dbReference type="EMBL" id="JBAHYK010000001">
    <property type="protein sequence ID" value="KAL0582006.1"/>
    <property type="molecule type" value="Genomic_DNA"/>
</dbReference>
<sequence length="430" mass="46437">MEQPYTLLLSIRAIIMNGHGFGVEANALEHRQLGGILSGVLGGAGTLVSQVGDGVTSAVGGVTSAVGGVLTPILPPSTTTCVFLICPQAVPEKVHSLTRCFLQRACDNYFHVNDSDGFDNLYFFDFFDLFYFLNFTFYFFYLWQVFKFKFKLKILFLFLRHTDLNLSNPVTSSTESTPAPPPKSFLQNKPLSGFVFALCGIVGLILIIFIITFTMRRSRRRKLENEAISYDPGRGSYNDDLETRLVDEKGGGSGAGAGAPLGRTNSGSTTSHGYGGYAQNAQRGYYDQRIPAYGQYPNYAPRSPNSYEAQQQSMYPSYANYSSAGVAVPQPPRSPNPTYDANPGHISSELYRSNTRSSNGSETAVPASPLPPIPSSLLNGGAVKSPPPVTANRAPAAPQLPPTFGGNGSIDERQGVPPVDLRVSTAPRNT</sequence>
<keyword evidence="2" id="KW-0472">Membrane</keyword>
<feature type="transmembrane region" description="Helical" evidence="2">
    <location>
        <begin position="191"/>
        <end position="213"/>
    </location>
</feature>
<evidence type="ECO:0000256" key="2">
    <source>
        <dbReference type="SAM" id="Phobius"/>
    </source>
</evidence>
<organism evidence="3 4">
    <name type="scientific">Marasmius crinis-equi</name>
    <dbReference type="NCBI Taxonomy" id="585013"/>
    <lineage>
        <taxon>Eukaryota</taxon>
        <taxon>Fungi</taxon>
        <taxon>Dikarya</taxon>
        <taxon>Basidiomycota</taxon>
        <taxon>Agaricomycotina</taxon>
        <taxon>Agaricomycetes</taxon>
        <taxon>Agaricomycetidae</taxon>
        <taxon>Agaricales</taxon>
        <taxon>Marasmiineae</taxon>
        <taxon>Marasmiaceae</taxon>
        <taxon>Marasmius</taxon>
    </lineage>
</organism>
<proteinExistence type="predicted"/>